<dbReference type="InterPro" id="IPR001117">
    <property type="entry name" value="Cu-oxidase_2nd"/>
</dbReference>
<evidence type="ECO:0000256" key="1">
    <source>
        <dbReference type="ARBA" id="ARBA00022723"/>
    </source>
</evidence>
<dbReference type="InterPro" id="IPR008972">
    <property type="entry name" value="Cupredoxin"/>
</dbReference>
<evidence type="ECO:0000256" key="3">
    <source>
        <dbReference type="ARBA" id="ARBA00023008"/>
    </source>
</evidence>
<dbReference type="GO" id="GO:0016491">
    <property type="term" value="F:oxidoreductase activity"/>
    <property type="evidence" value="ECO:0007669"/>
    <property type="project" value="UniProtKB-KW"/>
</dbReference>
<proteinExistence type="predicted"/>
<dbReference type="EMBL" id="MHIL01000010">
    <property type="protein sequence ID" value="OGY52085.1"/>
    <property type="molecule type" value="Genomic_DNA"/>
</dbReference>
<dbReference type="GO" id="GO:0005507">
    <property type="term" value="F:copper ion binding"/>
    <property type="evidence" value="ECO:0007669"/>
    <property type="project" value="InterPro"/>
</dbReference>
<dbReference type="Pfam" id="PF07732">
    <property type="entry name" value="Cu-oxidase_3"/>
    <property type="match status" value="1"/>
</dbReference>
<dbReference type="Gene3D" id="2.60.40.420">
    <property type="entry name" value="Cupredoxins - blue copper proteins"/>
    <property type="match status" value="3"/>
</dbReference>
<keyword evidence="3" id="KW-0186">Copper</keyword>
<comment type="caution">
    <text evidence="7">The sequence shown here is derived from an EMBL/GenBank/DDBJ whole genome shotgun (WGS) entry which is preliminary data.</text>
</comment>
<dbReference type="InterPro" id="IPR045087">
    <property type="entry name" value="Cu-oxidase_fam"/>
</dbReference>
<feature type="domain" description="Plastocyanin-like" evidence="5">
    <location>
        <begin position="391"/>
        <end position="490"/>
    </location>
</feature>
<dbReference type="STRING" id="1797542.A3J59_03880"/>
<keyword evidence="1" id="KW-0479">Metal-binding</keyword>
<dbReference type="PROSITE" id="PS00080">
    <property type="entry name" value="MULTICOPPER_OXIDASE2"/>
    <property type="match status" value="1"/>
</dbReference>
<dbReference type="InterPro" id="IPR002355">
    <property type="entry name" value="Cu_oxidase_Cu_BS"/>
</dbReference>
<dbReference type="CDD" id="cd13861">
    <property type="entry name" value="CuRO_1_CumA_like"/>
    <property type="match status" value="1"/>
</dbReference>
<evidence type="ECO:0000259" key="6">
    <source>
        <dbReference type="Pfam" id="PF07732"/>
    </source>
</evidence>
<dbReference type="Proteomes" id="UP000177310">
    <property type="component" value="Unassembled WGS sequence"/>
</dbReference>
<feature type="domain" description="Plastocyanin-like" evidence="4">
    <location>
        <begin position="180"/>
        <end position="264"/>
    </location>
</feature>
<dbReference type="InterPro" id="IPR011706">
    <property type="entry name" value="Cu-oxidase_C"/>
</dbReference>
<dbReference type="SUPFAM" id="SSF49503">
    <property type="entry name" value="Cupredoxins"/>
    <property type="match status" value="3"/>
</dbReference>
<evidence type="ECO:0000259" key="5">
    <source>
        <dbReference type="Pfam" id="PF07731"/>
    </source>
</evidence>
<keyword evidence="2" id="KW-0560">Oxidoreductase</keyword>
<protein>
    <recommendedName>
        <fullName evidence="9">Copper oxidase</fullName>
    </recommendedName>
</protein>
<evidence type="ECO:0000259" key="4">
    <source>
        <dbReference type="Pfam" id="PF00394"/>
    </source>
</evidence>
<organism evidence="7 8">
    <name type="scientific">Candidatus Buchananbacteria bacterium RIFCSPHIGHO2_02_FULL_56_16</name>
    <dbReference type="NCBI Taxonomy" id="1797542"/>
    <lineage>
        <taxon>Bacteria</taxon>
        <taxon>Candidatus Buchananiibacteriota</taxon>
    </lineage>
</organism>
<evidence type="ECO:0000313" key="8">
    <source>
        <dbReference type="Proteomes" id="UP000177310"/>
    </source>
</evidence>
<gene>
    <name evidence="7" type="ORF">A3J59_03880</name>
</gene>
<dbReference type="PANTHER" id="PTHR11709:SF394">
    <property type="entry name" value="FI03373P-RELATED"/>
    <property type="match status" value="1"/>
</dbReference>
<sequence length="490" mass="54991">MNFPQVKQQDVVILGDGDSFNLVASMVKKNINGREFKMLAYNGSIPGPLIKGTKGSTITVNFTNNTDQETTIHSHGVRLDNQFDGVPDVTQAPVKVGKTFAYKIKFPDEGLYWYHPHLREDYAQELGLYGNFLVLSDDPQYWSSVNQEWVVFLDDILIEDGTIVPFDADQANHTLMGRFGNVMLVNGETSYQWKAKRGEVVRIYVTNAANTRPFNFTIPGAQMKLVGGDNGKYERETLVDSVMLGPSERAIIEVLFNKDGTYPVEHQMPDKTYVLGQVVIADEQAPESFAASFATLRTNSDVIQSIDPFRPYFDREPDKQLKLTIAMKSPMGTSGGNQHMMHGGMVMDNAMMQMGDPKPIEWEDDMGTMNRNSTVDTLEWRLTDQATTKSNLDIADWQFKQGEVVKIRIFNDPSSMHPMQHPIHIHGQRFLVLTTNGVPSGNLVWKDTALVKTGDTVDLLVEMANPGTWMAHCHISEHLAAGMMMKFEVK</sequence>
<evidence type="ECO:0000313" key="7">
    <source>
        <dbReference type="EMBL" id="OGY52085.1"/>
    </source>
</evidence>
<dbReference type="AlphaFoldDB" id="A0A1G1YIC3"/>
<accession>A0A1G1YIC3</accession>
<reference evidence="7 8" key="1">
    <citation type="journal article" date="2016" name="Nat. Commun.">
        <title>Thousands of microbial genomes shed light on interconnected biogeochemical processes in an aquifer system.</title>
        <authorList>
            <person name="Anantharaman K."/>
            <person name="Brown C.T."/>
            <person name="Hug L.A."/>
            <person name="Sharon I."/>
            <person name="Castelle C.J."/>
            <person name="Probst A.J."/>
            <person name="Thomas B.C."/>
            <person name="Singh A."/>
            <person name="Wilkins M.J."/>
            <person name="Karaoz U."/>
            <person name="Brodie E.L."/>
            <person name="Williams K.H."/>
            <person name="Hubbard S.S."/>
            <person name="Banfield J.F."/>
        </authorList>
    </citation>
    <scope>NUCLEOTIDE SEQUENCE [LARGE SCALE GENOMIC DNA]</scope>
</reference>
<dbReference type="Pfam" id="PF00394">
    <property type="entry name" value="Cu-oxidase"/>
    <property type="match status" value="1"/>
</dbReference>
<dbReference type="Pfam" id="PF07731">
    <property type="entry name" value="Cu-oxidase_2"/>
    <property type="match status" value="1"/>
</dbReference>
<name>A0A1G1YIC3_9BACT</name>
<dbReference type="InterPro" id="IPR011707">
    <property type="entry name" value="Cu-oxidase-like_N"/>
</dbReference>
<evidence type="ECO:0008006" key="9">
    <source>
        <dbReference type="Google" id="ProtNLM"/>
    </source>
</evidence>
<dbReference type="PANTHER" id="PTHR11709">
    <property type="entry name" value="MULTI-COPPER OXIDASE"/>
    <property type="match status" value="1"/>
</dbReference>
<dbReference type="CDD" id="cd04207">
    <property type="entry name" value="CuRO_3_LCC_like"/>
    <property type="match status" value="1"/>
</dbReference>
<feature type="domain" description="Plastocyanin-like" evidence="6">
    <location>
        <begin position="31"/>
        <end position="136"/>
    </location>
</feature>
<evidence type="ECO:0000256" key="2">
    <source>
        <dbReference type="ARBA" id="ARBA00023002"/>
    </source>
</evidence>